<dbReference type="Proteomes" id="UP000238274">
    <property type="component" value="Unassembled WGS sequence"/>
</dbReference>
<feature type="chain" id="PRO_5015766324" evidence="2">
    <location>
        <begin position="25"/>
        <end position="164"/>
    </location>
</feature>
<evidence type="ECO:0000313" key="4">
    <source>
        <dbReference type="Proteomes" id="UP000238274"/>
    </source>
</evidence>
<accession>A0A2S4WBI9</accession>
<reference evidence="3 4" key="1">
    <citation type="submission" date="2017-12" db="EMBL/GenBank/DDBJ databases">
        <title>Gene loss provides genomic basis for host adaptation in cereal stripe rust fungi.</title>
        <authorList>
            <person name="Xia C."/>
        </authorList>
    </citation>
    <scope>NUCLEOTIDE SEQUENCE [LARGE SCALE GENOMIC DNA]</scope>
    <source>
        <strain evidence="3 4">93TX-2</strain>
    </source>
</reference>
<sequence>MKAVQGWCLMTLLVIFSLTRTGASIPSFRGIVGQLKDCYESVSWWSVKLPKNQVAVKGNVVWVKLPDSEITLLSLNIVDDVWTIRNDSDLPVGFTIHKHLREDILFLKGVAPPRPPPPKKQSPSSSLTNSPESDVAQQQPEQAPVITTKIPGSEALWVSVTSWK</sequence>
<gene>
    <name evidence="3" type="ORF">PSHT_05025</name>
</gene>
<name>A0A2S4WBI9_9BASI</name>
<evidence type="ECO:0000256" key="2">
    <source>
        <dbReference type="SAM" id="SignalP"/>
    </source>
</evidence>
<dbReference type="EMBL" id="PKSM01000054">
    <property type="protein sequence ID" value="POW19102.1"/>
    <property type="molecule type" value="Genomic_DNA"/>
</dbReference>
<keyword evidence="2" id="KW-0732">Signal</keyword>
<proteinExistence type="predicted"/>
<dbReference type="VEuPathDB" id="FungiDB:PSHT_05025"/>
<reference evidence="4" key="3">
    <citation type="journal article" date="2018" name="Mol. Plant Microbe Interact.">
        <title>Genome sequence resources for the wheat stripe rust pathogen (Puccinia striiformis f. sp. tritici) and the barley stripe rust pathogen (Puccinia striiformis f. sp. hordei).</title>
        <authorList>
            <person name="Xia C."/>
            <person name="Wang M."/>
            <person name="Yin C."/>
            <person name="Cornejo O.E."/>
            <person name="Hulbert S.H."/>
            <person name="Chen X."/>
        </authorList>
    </citation>
    <scope>NUCLEOTIDE SEQUENCE [LARGE SCALE GENOMIC DNA]</scope>
    <source>
        <strain evidence="4">93TX-2</strain>
    </source>
</reference>
<feature type="signal peptide" evidence="2">
    <location>
        <begin position="1"/>
        <end position="24"/>
    </location>
</feature>
<dbReference type="OrthoDB" id="2507549at2759"/>
<reference evidence="4" key="2">
    <citation type="journal article" date="2018" name="BMC Genomics">
        <title>Genomic insights into host adaptation between the wheat stripe rust pathogen (Puccinia striiformis f. sp. tritici) and the barley stripe rust pathogen (Puccinia striiformis f. sp. hordei).</title>
        <authorList>
            <person name="Xia C."/>
            <person name="Wang M."/>
            <person name="Yin C."/>
            <person name="Cornejo O.E."/>
            <person name="Hulbert S.H."/>
            <person name="Chen X."/>
        </authorList>
    </citation>
    <scope>NUCLEOTIDE SEQUENCE [LARGE SCALE GENOMIC DNA]</scope>
    <source>
        <strain evidence="4">93TX-2</strain>
    </source>
</reference>
<dbReference type="VEuPathDB" id="FungiDB:PSTT_00959"/>
<dbReference type="AlphaFoldDB" id="A0A2S4WBI9"/>
<evidence type="ECO:0000256" key="1">
    <source>
        <dbReference type="SAM" id="MobiDB-lite"/>
    </source>
</evidence>
<protein>
    <submittedName>
        <fullName evidence="3">Uncharacterized protein</fullName>
    </submittedName>
</protein>
<comment type="caution">
    <text evidence="3">The sequence shown here is derived from an EMBL/GenBank/DDBJ whole genome shotgun (WGS) entry which is preliminary data.</text>
</comment>
<feature type="region of interest" description="Disordered" evidence="1">
    <location>
        <begin position="109"/>
        <end position="148"/>
    </location>
</feature>
<keyword evidence="4" id="KW-1185">Reference proteome</keyword>
<evidence type="ECO:0000313" key="3">
    <source>
        <dbReference type="EMBL" id="POW19102.1"/>
    </source>
</evidence>
<organism evidence="3 4">
    <name type="scientific">Puccinia striiformis</name>
    <dbReference type="NCBI Taxonomy" id="27350"/>
    <lineage>
        <taxon>Eukaryota</taxon>
        <taxon>Fungi</taxon>
        <taxon>Dikarya</taxon>
        <taxon>Basidiomycota</taxon>
        <taxon>Pucciniomycotina</taxon>
        <taxon>Pucciniomycetes</taxon>
        <taxon>Pucciniales</taxon>
        <taxon>Pucciniaceae</taxon>
        <taxon>Puccinia</taxon>
    </lineage>
</organism>
<feature type="compositionally biased region" description="Low complexity" evidence="1">
    <location>
        <begin position="121"/>
        <end position="133"/>
    </location>
</feature>